<evidence type="ECO:0000256" key="4">
    <source>
        <dbReference type="ARBA" id="ARBA00004741"/>
    </source>
</evidence>
<evidence type="ECO:0000256" key="13">
    <source>
        <dbReference type="ARBA" id="ARBA00023235"/>
    </source>
</evidence>
<dbReference type="GO" id="GO:0004664">
    <property type="term" value="F:prephenate dehydratase activity"/>
    <property type="evidence" value="ECO:0007669"/>
    <property type="project" value="UniProtKB-EC"/>
</dbReference>
<dbReference type="Pfam" id="PF00800">
    <property type="entry name" value="PDT"/>
    <property type="match status" value="1"/>
</dbReference>
<dbReference type="PROSITE" id="PS51671">
    <property type="entry name" value="ACT"/>
    <property type="match status" value="1"/>
</dbReference>
<comment type="function">
    <text evidence="2">Catalyzes the Claisen rearrangement of chorismate to prephenate and the decarboxylation/dehydration of prephenate to phenylpyruvate.</text>
</comment>
<reference evidence="24" key="1">
    <citation type="submission" date="2017-02" db="EMBL/GenBank/DDBJ databases">
        <authorList>
            <person name="Varghese N."/>
            <person name="Submissions S."/>
        </authorList>
    </citation>
    <scope>NUCLEOTIDE SEQUENCE [LARGE SCALE GENOMIC DNA]</scope>
    <source>
        <strain evidence="24">ATCC 35199</strain>
    </source>
</reference>
<keyword evidence="13" id="KW-0413">Isomerase</keyword>
<dbReference type="InterPro" id="IPR011279">
    <property type="entry name" value="Chorismate_mutase_GmP"/>
</dbReference>
<dbReference type="SUPFAM" id="SSF48600">
    <property type="entry name" value="Chorismate mutase II"/>
    <property type="match status" value="1"/>
</dbReference>
<evidence type="ECO:0000256" key="12">
    <source>
        <dbReference type="ARBA" id="ARBA00023222"/>
    </source>
</evidence>
<protein>
    <recommendedName>
        <fullName evidence="7">Bifunctional chorismate mutase/prephenate dehydratase</fullName>
        <ecNumber evidence="6">4.2.1.51</ecNumber>
    </recommendedName>
    <alternativeName>
        <fullName evidence="17">Chorismate mutase-prephenate dehydratase</fullName>
    </alternativeName>
    <alternativeName>
        <fullName evidence="8">Prephenate dehydratase</fullName>
    </alternativeName>
    <alternativeName>
        <fullName evidence="16">p-protein</fullName>
    </alternativeName>
</protein>
<dbReference type="PIRSF" id="PIRSF001500">
    <property type="entry name" value="Chor_mut_pdt_Ppr"/>
    <property type="match status" value="1"/>
</dbReference>
<dbReference type="Gene3D" id="3.40.190.10">
    <property type="entry name" value="Periplasmic binding protein-like II"/>
    <property type="match status" value="2"/>
</dbReference>
<evidence type="ECO:0000313" key="23">
    <source>
        <dbReference type="EMBL" id="SKB48646.1"/>
    </source>
</evidence>
<evidence type="ECO:0000256" key="11">
    <source>
        <dbReference type="ARBA" id="ARBA00023141"/>
    </source>
</evidence>
<dbReference type="EC" id="4.2.1.51" evidence="6"/>
<evidence type="ECO:0000256" key="14">
    <source>
        <dbReference type="ARBA" id="ARBA00023239"/>
    </source>
</evidence>
<evidence type="ECO:0000256" key="10">
    <source>
        <dbReference type="ARBA" id="ARBA00022605"/>
    </source>
</evidence>
<dbReference type="InterPro" id="IPR001086">
    <property type="entry name" value="Preph_deHydtase"/>
</dbReference>
<dbReference type="SUPFAM" id="SSF53850">
    <property type="entry name" value="Periplasmic binding protein-like II"/>
    <property type="match status" value="1"/>
</dbReference>
<dbReference type="NCBIfam" id="TIGR01805">
    <property type="entry name" value="CM_mono_grmpos"/>
    <property type="match status" value="1"/>
</dbReference>
<dbReference type="PROSITE" id="PS51168">
    <property type="entry name" value="CHORISMATE_MUT_2"/>
    <property type="match status" value="1"/>
</dbReference>
<evidence type="ECO:0000256" key="16">
    <source>
        <dbReference type="ARBA" id="ARBA00031175"/>
    </source>
</evidence>
<dbReference type="CDD" id="cd04905">
    <property type="entry name" value="ACT_CM-PDT"/>
    <property type="match status" value="1"/>
</dbReference>
<dbReference type="EMBL" id="FUYN01000003">
    <property type="protein sequence ID" value="SKB48646.1"/>
    <property type="molecule type" value="Genomic_DNA"/>
</dbReference>
<keyword evidence="12" id="KW-0584">Phenylalanine biosynthesis</keyword>
<evidence type="ECO:0000259" key="21">
    <source>
        <dbReference type="PROSITE" id="PS51171"/>
    </source>
</evidence>
<keyword evidence="15" id="KW-0511">Multifunctional enzyme</keyword>
<comment type="subcellular location">
    <subcellularLocation>
        <location evidence="3">Cytoplasm</location>
    </subcellularLocation>
</comment>
<dbReference type="NCBIfam" id="NF008865">
    <property type="entry name" value="PRK11898.1"/>
    <property type="match status" value="1"/>
</dbReference>
<evidence type="ECO:0000256" key="2">
    <source>
        <dbReference type="ARBA" id="ARBA00002364"/>
    </source>
</evidence>
<dbReference type="Pfam" id="PF01817">
    <property type="entry name" value="CM_2"/>
    <property type="match status" value="1"/>
</dbReference>
<evidence type="ECO:0000259" key="20">
    <source>
        <dbReference type="PROSITE" id="PS51168"/>
    </source>
</evidence>
<evidence type="ECO:0000256" key="8">
    <source>
        <dbReference type="ARBA" id="ARBA00021872"/>
    </source>
</evidence>
<feature type="domain" description="ACT" evidence="22">
    <location>
        <begin position="286"/>
        <end position="361"/>
    </location>
</feature>
<dbReference type="UniPathway" id="UPA00120">
    <property type="reaction ID" value="UER00203"/>
</dbReference>
<feature type="site" description="Essential for prephenate dehydratase activity" evidence="19">
    <location>
        <position position="267"/>
    </location>
</feature>
<dbReference type="UniPathway" id="UPA00121">
    <property type="reaction ID" value="UER00345"/>
</dbReference>
<evidence type="ECO:0000256" key="17">
    <source>
        <dbReference type="ARBA" id="ARBA00031520"/>
    </source>
</evidence>
<dbReference type="Gene3D" id="1.20.59.10">
    <property type="entry name" value="Chorismate mutase"/>
    <property type="match status" value="1"/>
</dbReference>
<dbReference type="OrthoDB" id="9802281at2"/>
<dbReference type="InterPro" id="IPR002701">
    <property type="entry name" value="CM_II_prokaryot"/>
</dbReference>
<dbReference type="InterPro" id="IPR008242">
    <property type="entry name" value="Chor_mutase/pphenate_deHydtase"/>
</dbReference>
<keyword evidence="11" id="KW-0057">Aromatic amino acid biosynthesis</keyword>
<organism evidence="23 24">
    <name type="scientific">Acetoanaerobium noterae</name>
    <dbReference type="NCBI Taxonomy" id="745369"/>
    <lineage>
        <taxon>Bacteria</taxon>
        <taxon>Bacillati</taxon>
        <taxon>Bacillota</taxon>
        <taxon>Clostridia</taxon>
        <taxon>Peptostreptococcales</taxon>
        <taxon>Filifactoraceae</taxon>
        <taxon>Acetoanaerobium</taxon>
    </lineage>
</organism>
<evidence type="ECO:0000313" key="24">
    <source>
        <dbReference type="Proteomes" id="UP000243406"/>
    </source>
</evidence>
<comment type="catalytic activity">
    <reaction evidence="18">
        <text>prephenate + H(+) = 3-phenylpyruvate + CO2 + H2O</text>
        <dbReference type="Rhea" id="RHEA:21648"/>
        <dbReference type="ChEBI" id="CHEBI:15377"/>
        <dbReference type="ChEBI" id="CHEBI:15378"/>
        <dbReference type="ChEBI" id="CHEBI:16526"/>
        <dbReference type="ChEBI" id="CHEBI:18005"/>
        <dbReference type="ChEBI" id="CHEBI:29934"/>
        <dbReference type="EC" id="4.2.1.51"/>
    </reaction>
</comment>
<keyword evidence="14" id="KW-0456">Lyase</keyword>
<dbReference type="InterPro" id="IPR036263">
    <property type="entry name" value="Chorismate_II_sf"/>
</dbReference>
<dbReference type="GO" id="GO:0005737">
    <property type="term" value="C:cytoplasm"/>
    <property type="evidence" value="ECO:0007669"/>
    <property type="project" value="UniProtKB-SubCell"/>
</dbReference>
<dbReference type="SMART" id="SM00830">
    <property type="entry name" value="CM_2"/>
    <property type="match status" value="1"/>
</dbReference>
<evidence type="ECO:0000256" key="18">
    <source>
        <dbReference type="ARBA" id="ARBA00047848"/>
    </source>
</evidence>
<dbReference type="Proteomes" id="UP000243406">
    <property type="component" value="Unassembled WGS sequence"/>
</dbReference>
<dbReference type="InterPro" id="IPR045865">
    <property type="entry name" value="ACT-like_dom_sf"/>
</dbReference>
<evidence type="ECO:0000256" key="1">
    <source>
        <dbReference type="ARBA" id="ARBA00000824"/>
    </source>
</evidence>
<evidence type="ECO:0000256" key="7">
    <source>
        <dbReference type="ARBA" id="ARBA00014401"/>
    </source>
</evidence>
<accession>A0A1T5BN00</accession>
<dbReference type="CDD" id="cd13631">
    <property type="entry name" value="PBP2_Ct-PDT_like"/>
    <property type="match status" value="1"/>
</dbReference>
<evidence type="ECO:0000256" key="19">
    <source>
        <dbReference type="PIRSR" id="PIRSR001500-2"/>
    </source>
</evidence>
<dbReference type="InterPro" id="IPR018528">
    <property type="entry name" value="Preph_deHydtase_CS"/>
</dbReference>
<dbReference type="InterPro" id="IPR002912">
    <property type="entry name" value="ACT_dom"/>
</dbReference>
<dbReference type="RefSeq" id="WP_079589579.1">
    <property type="nucleotide sequence ID" value="NZ_FUYN01000003.1"/>
</dbReference>
<dbReference type="GO" id="GO:0046417">
    <property type="term" value="P:chorismate metabolic process"/>
    <property type="evidence" value="ECO:0007669"/>
    <property type="project" value="InterPro"/>
</dbReference>
<evidence type="ECO:0000256" key="6">
    <source>
        <dbReference type="ARBA" id="ARBA00013147"/>
    </source>
</evidence>
<comment type="catalytic activity">
    <reaction evidence="1">
        <text>chorismate = prephenate</text>
        <dbReference type="Rhea" id="RHEA:13897"/>
        <dbReference type="ChEBI" id="CHEBI:29748"/>
        <dbReference type="ChEBI" id="CHEBI:29934"/>
        <dbReference type="EC" id="5.4.99.5"/>
    </reaction>
</comment>
<dbReference type="GO" id="GO:0009094">
    <property type="term" value="P:L-phenylalanine biosynthetic process"/>
    <property type="evidence" value="ECO:0007669"/>
    <property type="project" value="UniProtKB-UniPathway"/>
</dbReference>
<keyword evidence="24" id="KW-1185">Reference proteome</keyword>
<evidence type="ECO:0000256" key="9">
    <source>
        <dbReference type="ARBA" id="ARBA00022490"/>
    </source>
</evidence>
<dbReference type="PANTHER" id="PTHR21022:SF19">
    <property type="entry name" value="PREPHENATE DEHYDRATASE-RELATED"/>
    <property type="match status" value="1"/>
</dbReference>
<evidence type="ECO:0000259" key="22">
    <source>
        <dbReference type="PROSITE" id="PS51671"/>
    </source>
</evidence>
<gene>
    <name evidence="23" type="ORF">SAMN02745120_1744</name>
</gene>
<dbReference type="GO" id="GO:0004106">
    <property type="term" value="F:chorismate mutase activity"/>
    <property type="evidence" value="ECO:0007669"/>
    <property type="project" value="UniProtKB-EC"/>
</dbReference>
<feature type="domain" description="Prephenate dehydratase" evidence="21">
    <location>
        <begin position="97"/>
        <end position="274"/>
    </location>
</feature>
<comment type="pathway">
    <text evidence="5">Metabolic intermediate biosynthesis; prephenate biosynthesis; prephenate from chorismate: step 1/1.</text>
</comment>
<keyword evidence="9" id="KW-0963">Cytoplasm</keyword>
<feature type="domain" description="Chorismate mutase" evidence="20">
    <location>
        <begin position="1"/>
        <end position="88"/>
    </location>
</feature>
<dbReference type="PROSITE" id="PS51171">
    <property type="entry name" value="PREPHENATE_DEHYDR_3"/>
    <property type="match status" value="1"/>
</dbReference>
<dbReference type="PANTHER" id="PTHR21022">
    <property type="entry name" value="PREPHENATE DEHYDRATASE P PROTEIN"/>
    <property type="match status" value="1"/>
</dbReference>
<dbReference type="InterPro" id="IPR036979">
    <property type="entry name" value="CM_dom_sf"/>
</dbReference>
<comment type="pathway">
    <text evidence="4">Amino-acid biosynthesis; L-phenylalanine biosynthesis; phenylpyruvate from prephenate: step 1/1.</text>
</comment>
<dbReference type="Gene3D" id="3.30.70.260">
    <property type="match status" value="1"/>
</dbReference>
<proteinExistence type="predicted"/>
<sequence length="369" mass="42762">MSRVDQLRFIIDDIDKNIVRLFEKRMETAEKIAQYKLENNLGILNTSREEEVIESALNELYNKDYRDELEEFIKKLMEISRRVQQKRILGMGKKRIKIGFQGVEGSFGHQAAIEYFDKDAEFMEYMSFEDVFKGLLNGETDYGVLPIENSSTGSISSVYDLIGEYGFYIVGEKCLRIKQNLIGVKGASIKDIKEIYSHTQGFEQSSSFLKKHQEWKLIPYHNTAYSAKTVALSNDFTKAAIASEKAARLYNLDIIEKDINDNEHNYTRFVIISRKALEYIDTSKISVMFSIKHRAGELYKVLEGFHLNNVNMLKIESRPIKNRPWEYMFYIDFEGSLNDIDIVKSIEKIKNSSTYFKLLGNYTADKNAS</sequence>
<dbReference type="PROSITE" id="PS00857">
    <property type="entry name" value="PREPHENATE_DEHYDR_1"/>
    <property type="match status" value="1"/>
</dbReference>
<evidence type="ECO:0000256" key="3">
    <source>
        <dbReference type="ARBA" id="ARBA00004496"/>
    </source>
</evidence>
<name>A0A1T5BN00_9FIRM</name>
<dbReference type="AlphaFoldDB" id="A0A1T5BN00"/>
<evidence type="ECO:0000256" key="15">
    <source>
        <dbReference type="ARBA" id="ARBA00023268"/>
    </source>
</evidence>
<keyword evidence="10" id="KW-0028">Amino-acid biosynthesis</keyword>
<dbReference type="SUPFAM" id="SSF55021">
    <property type="entry name" value="ACT-like"/>
    <property type="match status" value="1"/>
</dbReference>
<evidence type="ECO:0000256" key="5">
    <source>
        <dbReference type="ARBA" id="ARBA00004817"/>
    </source>
</evidence>